<dbReference type="EMBL" id="CP002086">
    <property type="protein sequence ID" value="ADJ27945.1"/>
    <property type="molecule type" value="Genomic_DNA"/>
</dbReference>
<comment type="similarity">
    <text evidence="1">Belongs to the V-ATPase F subunit family.</text>
</comment>
<evidence type="ECO:0008006" key="6">
    <source>
        <dbReference type="Google" id="ProtNLM"/>
    </source>
</evidence>
<dbReference type="HOGENOM" id="CLU_164115_0_0_6"/>
<dbReference type="KEGG" id="nwa:Nwat_1003"/>
<dbReference type="eggNOG" id="COG1436">
    <property type="taxonomic scope" value="Bacteria"/>
</dbReference>
<dbReference type="Gene3D" id="3.40.50.10580">
    <property type="entry name" value="ATPase, V1 complex, subunit F"/>
    <property type="match status" value="1"/>
</dbReference>
<dbReference type="SUPFAM" id="SSF159468">
    <property type="entry name" value="AtpF-like"/>
    <property type="match status" value="1"/>
</dbReference>
<gene>
    <name evidence="4" type="ordered locus">Nwat_1003</name>
</gene>
<reference evidence="4 5" key="1">
    <citation type="submission" date="2010-06" db="EMBL/GenBank/DDBJ databases">
        <title>Complete sequence of chromosome of Nitrosococcus watsoni C-113.</title>
        <authorList>
            <consortium name="US DOE Joint Genome Institute"/>
            <person name="Lucas S."/>
            <person name="Copeland A."/>
            <person name="Lapidus A."/>
            <person name="Cheng J.-F."/>
            <person name="Bruce D."/>
            <person name="Goodwin L."/>
            <person name="Pitluck S."/>
            <person name="Malfatti S.A."/>
            <person name="Chain P.S.G."/>
            <person name="Land M."/>
            <person name="Hauser L."/>
            <person name="Kyrpides N."/>
            <person name="Ivanova N."/>
            <person name="Cambell M.A."/>
            <person name="Heidelberg J.F."/>
            <person name="Klotz M.G."/>
            <person name="Woyke T."/>
        </authorList>
    </citation>
    <scope>NUCLEOTIDE SEQUENCE [LARGE SCALE GENOMIC DNA]</scope>
    <source>
        <strain evidence="4 5">C-113</strain>
    </source>
</reference>
<proteinExistence type="inferred from homology"/>
<dbReference type="GO" id="GO:0046961">
    <property type="term" value="F:proton-transporting ATPase activity, rotational mechanism"/>
    <property type="evidence" value="ECO:0007669"/>
    <property type="project" value="InterPro"/>
</dbReference>
<dbReference type="InterPro" id="IPR036906">
    <property type="entry name" value="ATPase_V1_fsu_sf"/>
</dbReference>
<dbReference type="RefSeq" id="WP_013220047.1">
    <property type="nucleotide sequence ID" value="NC_014315.1"/>
</dbReference>
<keyword evidence="5" id="KW-1185">Reference proteome</keyword>
<evidence type="ECO:0000256" key="3">
    <source>
        <dbReference type="ARBA" id="ARBA00023065"/>
    </source>
</evidence>
<accession>D8K4W8</accession>
<dbReference type="AlphaFoldDB" id="D8K4W8"/>
<dbReference type="OrthoDB" id="8563782at2"/>
<dbReference type="Pfam" id="PF01990">
    <property type="entry name" value="ATP-synt_F"/>
    <property type="match status" value="1"/>
</dbReference>
<protein>
    <recommendedName>
        <fullName evidence="6">Vacuolar H+transporting two-sector ATPase F subunit</fullName>
    </recommendedName>
</protein>
<evidence type="ECO:0000313" key="5">
    <source>
        <dbReference type="Proteomes" id="UP000000393"/>
    </source>
</evidence>
<evidence type="ECO:0000256" key="1">
    <source>
        <dbReference type="ARBA" id="ARBA00010148"/>
    </source>
</evidence>
<dbReference type="STRING" id="105559.Nwat_1003"/>
<organism evidence="4 5">
    <name type="scientific">Nitrosococcus watsoni (strain C-113)</name>
    <dbReference type="NCBI Taxonomy" id="105559"/>
    <lineage>
        <taxon>Bacteria</taxon>
        <taxon>Pseudomonadati</taxon>
        <taxon>Pseudomonadota</taxon>
        <taxon>Gammaproteobacteria</taxon>
        <taxon>Chromatiales</taxon>
        <taxon>Chromatiaceae</taxon>
        <taxon>Nitrosococcus</taxon>
    </lineage>
</organism>
<keyword evidence="3" id="KW-0406">Ion transport</keyword>
<keyword evidence="2" id="KW-0813">Transport</keyword>
<dbReference type="InterPro" id="IPR008218">
    <property type="entry name" value="ATPase_V1-cplx_f_g_su"/>
</dbReference>
<evidence type="ECO:0000313" key="4">
    <source>
        <dbReference type="EMBL" id="ADJ27945.1"/>
    </source>
</evidence>
<dbReference type="Proteomes" id="UP000000393">
    <property type="component" value="Chromosome"/>
</dbReference>
<name>D8K4W8_NITWC</name>
<evidence type="ECO:0000256" key="2">
    <source>
        <dbReference type="ARBA" id="ARBA00022448"/>
    </source>
</evidence>
<sequence>MAEHILDLSAEFRLATSGGGVSGTRLIVMGSPALTEGFALIGFETWPNGTEEDLDRLLEALEKGKEKALVLLEPELSHCPSAWLRRVRAESSRILITEVPPLHAPGDYHPVVEDLVAKVLGQSALEEKS</sequence>